<sequence>MSSMIWQIVLLALGLTSVLAQDRAVTVTKTITACGSACYSTLPERTSTHHHSFVSWAWFYSHALGNHMDRDHAFIHSRAADIITLNFLSICEQPTRSAKPSGSFLFHHILQLRVRGHDSRHPYRFLGDAISNRSFLLNHVIKALVNGSEHSRRFFDEYIPNRDFSRRETKCPFITRLKLLLSPLYKAHLAEYISAWHAELYRVQSYYEHLRFQFESWLPELSKLANRLGLQDISNIRCFSNRKPLYNRDNFRHANRTHDWSDLYYSVDVYRKLDLHSTDGSHDRPYHWIDFSASSSSTVDLSFSRSTTPTTGLTLTTPTAPTTGLTLSAPTGSTGDTSFTAPTAPTTGLSFTSPSGSTCFDSRLYFKCTNRAYDGPDFHYPRYFYNRPDFEHSNTTYNRADLHYARRLFRRFDFKYAYRIDNWPNFHYFRWFDSRPEFKYTNRAYDGSDYSDDLNVRYYLEITLYLNRDIFAFDYRGFVNSIISIFEQFDYRFNFQFHNNTNDGLFTASHYVKPWFVKPTAVIVTIFHGILSFSTRKFFLVYTQ</sequence>
<keyword evidence="2" id="KW-0732">Signal</keyword>
<evidence type="ECO:0000313" key="3">
    <source>
        <dbReference type="EMBL" id="KAF9749043.1"/>
    </source>
</evidence>
<dbReference type="AlphaFoldDB" id="A0A8H7N5T1"/>
<evidence type="ECO:0008006" key="5">
    <source>
        <dbReference type="Google" id="ProtNLM"/>
    </source>
</evidence>
<reference evidence="3" key="1">
    <citation type="submission" date="2020-10" db="EMBL/GenBank/DDBJ databases">
        <title>High-Quality Genome Resource of Clonostachys rosea strain S41 by Oxford Nanopore Long-Read Sequencing.</title>
        <authorList>
            <person name="Wang H."/>
        </authorList>
    </citation>
    <scope>NUCLEOTIDE SEQUENCE</scope>
    <source>
        <strain evidence="3">S41</strain>
    </source>
</reference>
<feature type="chain" id="PRO_5034194901" description="Tyrosinase copper-binding domain-containing protein" evidence="2">
    <location>
        <begin position="21"/>
        <end position="544"/>
    </location>
</feature>
<dbReference type="Proteomes" id="UP000616885">
    <property type="component" value="Unassembled WGS sequence"/>
</dbReference>
<protein>
    <recommendedName>
        <fullName evidence="5">Tyrosinase copper-binding domain-containing protein</fullName>
    </recommendedName>
</protein>
<feature type="compositionally biased region" description="Low complexity" evidence="1">
    <location>
        <begin position="306"/>
        <end position="324"/>
    </location>
</feature>
<dbReference type="EMBL" id="JADCTT010000008">
    <property type="protein sequence ID" value="KAF9749043.1"/>
    <property type="molecule type" value="Genomic_DNA"/>
</dbReference>
<name>A0A8H7N5T1_BIOOC</name>
<feature type="signal peptide" evidence="2">
    <location>
        <begin position="1"/>
        <end position="20"/>
    </location>
</feature>
<comment type="caution">
    <text evidence="3">The sequence shown here is derived from an EMBL/GenBank/DDBJ whole genome shotgun (WGS) entry which is preliminary data.</text>
</comment>
<evidence type="ECO:0000256" key="1">
    <source>
        <dbReference type="SAM" id="MobiDB-lite"/>
    </source>
</evidence>
<organism evidence="3 4">
    <name type="scientific">Bionectria ochroleuca</name>
    <name type="common">Gliocladium roseum</name>
    <dbReference type="NCBI Taxonomy" id="29856"/>
    <lineage>
        <taxon>Eukaryota</taxon>
        <taxon>Fungi</taxon>
        <taxon>Dikarya</taxon>
        <taxon>Ascomycota</taxon>
        <taxon>Pezizomycotina</taxon>
        <taxon>Sordariomycetes</taxon>
        <taxon>Hypocreomycetidae</taxon>
        <taxon>Hypocreales</taxon>
        <taxon>Bionectriaceae</taxon>
        <taxon>Clonostachys</taxon>
    </lineage>
</organism>
<evidence type="ECO:0000256" key="2">
    <source>
        <dbReference type="SAM" id="SignalP"/>
    </source>
</evidence>
<gene>
    <name evidence="3" type="ORF">IM811_016838</name>
</gene>
<accession>A0A8H7N5T1</accession>
<evidence type="ECO:0000313" key="4">
    <source>
        <dbReference type="Proteomes" id="UP000616885"/>
    </source>
</evidence>
<proteinExistence type="predicted"/>
<feature type="region of interest" description="Disordered" evidence="1">
    <location>
        <begin position="305"/>
        <end position="324"/>
    </location>
</feature>